<comment type="caution">
    <text evidence="1">The sequence shown here is derived from an EMBL/GenBank/DDBJ whole genome shotgun (WGS) entry which is preliminary data.</text>
</comment>
<evidence type="ECO:0000313" key="1">
    <source>
        <dbReference type="EMBL" id="OIV37025.1"/>
    </source>
</evidence>
<gene>
    <name evidence="1" type="ORF">BIV57_13405</name>
</gene>
<dbReference type="EMBL" id="MLCF01000067">
    <property type="protein sequence ID" value="OIV37025.1"/>
    <property type="molecule type" value="Genomic_DNA"/>
</dbReference>
<reference evidence="1 2" key="1">
    <citation type="submission" date="2016-10" db="EMBL/GenBank/DDBJ databases">
        <title>Genome sequence of Streptomyces gilvigriseus MUSC 26.</title>
        <authorList>
            <person name="Lee L.-H."/>
            <person name="Ser H.-L."/>
        </authorList>
    </citation>
    <scope>NUCLEOTIDE SEQUENCE [LARGE SCALE GENOMIC DNA]</scope>
    <source>
        <strain evidence="1 2">MUSC 26</strain>
    </source>
</reference>
<evidence type="ECO:0008006" key="3">
    <source>
        <dbReference type="Google" id="ProtNLM"/>
    </source>
</evidence>
<sequence>MLANPPGKVAPPDPAVLAQQAFNKMKLAAPGIHFTPNNGKAGIVGMPVWMWIDDSPTGWGPQTGTAAAGGISVTVTAKVTRALWDMGDGDSVPCTQPGEPYSKSYGNAMSPQCGYRYQQTGNFRVQVTTHWSVTWTATTGETGQLNDQNRTAAAAAKVAEVQSLNN</sequence>
<dbReference type="AlphaFoldDB" id="A0A1J7BU99"/>
<protein>
    <recommendedName>
        <fullName evidence="3">ATP/GTP-binding protein</fullName>
    </recommendedName>
</protein>
<evidence type="ECO:0000313" key="2">
    <source>
        <dbReference type="Proteomes" id="UP000243342"/>
    </source>
</evidence>
<proteinExistence type="predicted"/>
<organism evidence="1 2">
    <name type="scientific">Mangrovactinospora gilvigrisea</name>
    <dbReference type="NCBI Taxonomy" id="1428644"/>
    <lineage>
        <taxon>Bacteria</taxon>
        <taxon>Bacillati</taxon>
        <taxon>Actinomycetota</taxon>
        <taxon>Actinomycetes</taxon>
        <taxon>Kitasatosporales</taxon>
        <taxon>Streptomycetaceae</taxon>
        <taxon>Mangrovactinospora</taxon>
    </lineage>
</organism>
<accession>A0A1J7BU99</accession>
<dbReference type="Proteomes" id="UP000243342">
    <property type="component" value="Unassembled WGS sequence"/>
</dbReference>
<name>A0A1J7BU99_9ACTN</name>
<keyword evidence="2" id="KW-1185">Reference proteome</keyword>
<dbReference type="STRING" id="1428644.BIV57_13405"/>